<evidence type="ECO:0000313" key="2">
    <source>
        <dbReference type="Proteomes" id="UP000308600"/>
    </source>
</evidence>
<name>A0ACD3BFE6_9AGAR</name>
<reference evidence="1 2" key="1">
    <citation type="journal article" date="2019" name="Nat. Ecol. Evol.">
        <title>Megaphylogeny resolves global patterns of mushroom evolution.</title>
        <authorList>
            <person name="Varga T."/>
            <person name="Krizsan K."/>
            <person name="Foldi C."/>
            <person name="Dima B."/>
            <person name="Sanchez-Garcia M."/>
            <person name="Sanchez-Ramirez S."/>
            <person name="Szollosi G.J."/>
            <person name="Szarkandi J.G."/>
            <person name="Papp V."/>
            <person name="Albert L."/>
            <person name="Andreopoulos W."/>
            <person name="Angelini C."/>
            <person name="Antonin V."/>
            <person name="Barry K.W."/>
            <person name="Bougher N.L."/>
            <person name="Buchanan P."/>
            <person name="Buyck B."/>
            <person name="Bense V."/>
            <person name="Catcheside P."/>
            <person name="Chovatia M."/>
            <person name="Cooper J."/>
            <person name="Damon W."/>
            <person name="Desjardin D."/>
            <person name="Finy P."/>
            <person name="Geml J."/>
            <person name="Haridas S."/>
            <person name="Hughes K."/>
            <person name="Justo A."/>
            <person name="Karasinski D."/>
            <person name="Kautmanova I."/>
            <person name="Kiss B."/>
            <person name="Kocsube S."/>
            <person name="Kotiranta H."/>
            <person name="LaButti K.M."/>
            <person name="Lechner B.E."/>
            <person name="Liimatainen K."/>
            <person name="Lipzen A."/>
            <person name="Lukacs Z."/>
            <person name="Mihaltcheva S."/>
            <person name="Morgado L.N."/>
            <person name="Niskanen T."/>
            <person name="Noordeloos M.E."/>
            <person name="Ohm R.A."/>
            <person name="Ortiz-Santana B."/>
            <person name="Ovrebo C."/>
            <person name="Racz N."/>
            <person name="Riley R."/>
            <person name="Savchenko A."/>
            <person name="Shiryaev A."/>
            <person name="Soop K."/>
            <person name="Spirin V."/>
            <person name="Szebenyi C."/>
            <person name="Tomsovsky M."/>
            <person name="Tulloss R.E."/>
            <person name="Uehling J."/>
            <person name="Grigoriev I.V."/>
            <person name="Vagvolgyi C."/>
            <person name="Papp T."/>
            <person name="Martin F.M."/>
            <person name="Miettinen O."/>
            <person name="Hibbett D.S."/>
            <person name="Nagy L.G."/>
        </authorList>
    </citation>
    <scope>NUCLEOTIDE SEQUENCE [LARGE SCALE GENOMIC DNA]</scope>
    <source>
        <strain evidence="1 2">NL-1719</strain>
    </source>
</reference>
<protein>
    <submittedName>
        <fullName evidence="1">Uncharacterized protein</fullName>
    </submittedName>
</protein>
<proteinExistence type="predicted"/>
<dbReference type="Proteomes" id="UP000308600">
    <property type="component" value="Unassembled WGS sequence"/>
</dbReference>
<accession>A0ACD3BFE6</accession>
<sequence length="229" mass="24901">MTFRYLLWFLSSAWAVSCLEVWGSVRWNDACPGAAQLGPAKVVLDHGSYSGGIRKDGNFIIHGVPDGTYILSVVSHDHAFDQLRVDVVESTNVTVRPYVPGTPLNPPASVILPFPVVLSAKQKYDYFTPVQSFNLIAMFSNPMMLMVAVGGAGLGMMYLMKKMDPETMEEFKQHQAKLAGLQNAMANGDFKSGISALMDAGDEPKASTSTAKAPAQAAKNRNNARSKRR</sequence>
<evidence type="ECO:0000313" key="1">
    <source>
        <dbReference type="EMBL" id="TFK76930.1"/>
    </source>
</evidence>
<dbReference type="EMBL" id="ML208259">
    <property type="protein sequence ID" value="TFK76930.1"/>
    <property type="molecule type" value="Genomic_DNA"/>
</dbReference>
<gene>
    <name evidence="1" type="ORF">BDN72DRAFT_873417</name>
</gene>
<organism evidence="1 2">
    <name type="scientific">Pluteus cervinus</name>
    <dbReference type="NCBI Taxonomy" id="181527"/>
    <lineage>
        <taxon>Eukaryota</taxon>
        <taxon>Fungi</taxon>
        <taxon>Dikarya</taxon>
        <taxon>Basidiomycota</taxon>
        <taxon>Agaricomycotina</taxon>
        <taxon>Agaricomycetes</taxon>
        <taxon>Agaricomycetidae</taxon>
        <taxon>Agaricales</taxon>
        <taxon>Pluteineae</taxon>
        <taxon>Pluteaceae</taxon>
        <taxon>Pluteus</taxon>
    </lineage>
</organism>
<keyword evidence="2" id="KW-1185">Reference proteome</keyword>